<dbReference type="EMBL" id="PXYW01000016">
    <property type="protein sequence ID" value="PSR33828.1"/>
    <property type="molecule type" value="Genomic_DNA"/>
</dbReference>
<name>A0A2T2XH70_9FIRM</name>
<reference evidence="1 2" key="1">
    <citation type="journal article" date="2014" name="BMC Genomics">
        <title>Comparison of environmental and isolate Sulfobacillus genomes reveals diverse carbon, sulfur, nitrogen, and hydrogen metabolisms.</title>
        <authorList>
            <person name="Justice N.B."/>
            <person name="Norman A."/>
            <person name="Brown C.T."/>
            <person name="Singh A."/>
            <person name="Thomas B.C."/>
            <person name="Banfield J.F."/>
        </authorList>
    </citation>
    <scope>NUCLEOTIDE SEQUENCE [LARGE SCALE GENOMIC DNA]</scope>
    <source>
        <strain evidence="1">AMDSBA4</strain>
    </source>
</reference>
<dbReference type="AlphaFoldDB" id="A0A2T2XH70"/>
<sequence length="186" mass="20842">MRMRWVAVAGSAVIVVALYIFYTYPRPVAISLHGVQIKLGNSVQAVTPVTLTLQGTVDRYLFRPETFFGTVDIKGATFPDRANGQPETIQFNTHFGGFIFYGPESDPFHMYGAIYPNRSFTEFVVQEWHHSEWSSANGFLIVAPAETRSEAIRLANRLMKGFLLPGHLLGSATLRRFIRGSSEKLL</sequence>
<dbReference type="Proteomes" id="UP000242972">
    <property type="component" value="Unassembled WGS sequence"/>
</dbReference>
<gene>
    <name evidence="1" type="ORF">C7B46_08255</name>
</gene>
<protein>
    <submittedName>
        <fullName evidence="1">Uncharacterized protein</fullName>
    </submittedName>
</protein>
<evidence type="ECO:0000313" key="2">
    <source>
        <dbReference type="Proteomes" id="UP000242972"/>
    </source>
</evidence>
<evidence type="ECO:0000313" key="1">
    <source>
        <dbReference type="EMBL" id="PSR33828.1"/>
    </source>
</evidence>
<comment type="caution">
    <text evidence="1">The sequence shown here is derived from an EMBL/GenBank/DDBJ whole genome shotgun (WGS) entry which is preliminary data.</text>
</comment>
<proteinExistence type="predicted"/>
<accession>A0A2T2XH70</accession>
<organism evidence="1 2">
    <name type="scientific">Sulfobacillus benefaciens</name>
    <dbReference type="NCBI Taxonomy" id="453960"/>
    <lineage>
        <taxon>Bacteria</taxon>
        <taxon>Bacillati</taxon>
        <taxon>Bacillota</taxon>
        <taxon>Clostridia</taxon>
        <taxon>Eubacteriales</taxon>
        <taxon>Clostridiales Family XVII. Incertae Sedis</taxon>
        <taxon>Sulfobacillus</taxon>
    </lineage>
</organism>